<dbReference type="Proteomes" id="UP000324222">
    <property type="component" value="Unassembled WGS sequence"/>
</dbReference>
<protein>
    <submittedName>
        <fullName evidence="2">Uncharacterized protein</fullName>
    </submittedName>
</protein>
<proteinExistence type="predicted"/>
<gene>
    <name evidence="2" type="ORF">E2C01_026707</name>
</gene>
<dbReference type="AlphaFoldDB" id="A0A5B7EJC6"/>
<organism evidence="2 3">
    <name type="scientific">Portunus trituberculatus</name>
    <name type="common">Swimming crab</name>
    <name type="synonym">Neptunus trituberculatus</name>
    <dbReference type="NCBI Taxonomy" id="210409"/>
    <lineage>
        <taxon>Eukaryota</taxon>
        <taxon>Metazoa</taxon>
        <taxon>Ecdysozoa</taxon>
        <taxon>Arthropoda</taxon>
        <taxon>Crustacea</taxon>
        <taxon>Multicrustacea</taxon>
        <taxon>Malacostraca</taxon>
        <taxon>Eumalacostraca</taxon>
        <taxon>Eucarida</taxon>
        <taxon>Decapoda</taxon>
        <taxon>Pleocyemata</taxon>
        <taxon>Brachyura</taxon>
        <taxon>Eubrachyura</taxon>
        <taxon>Portunoidea</taxon>
        <taxon>Portunidae</taxon>
        <taxon>Portuninae</taxon>
        <taxon>Portunus</taxon>
    </lineage>
</organism>
<name>A0A5B7EJC6_PORTR</name>
<evidence type="ECO:0000313" key="2">
    <source>
        <dbReference type="EMBL" id="MPC33357.1"/>
    </source>
</evidence>
<feature type="region of interest" description="Disordered" evidence="1">
    <location>
        <begin position="42"/>
        <end position="62"/>
    </location>
</feature>
<feature type="compositionally biased region" description="Low complexity" evidence="1">
    <location>
        <begin position="42"/>
        <end position="61"/>
    </location>
</feature>
<comment type="caution">
    <text evidence="2">The sequence shown here is derived from an EMBL/GenBank/DDBJ whole genome shotgun (WGS) entry which is preliminary data.</text>
</comment>
<sequence>MREEIISLQQAVRQSTNGVAGDEGPICDAPLIDGWCNSTTPGSHTTFTSPSSPRPSLTLPSHHTGRRKLVEFDGSVAWEAYQAQFQMLADAMDWDEAEHCLQLVSCLRGPAVEVLGHLSAKEQASYPCYEEEAVRPCHDFRTLRTQREKPSAAKPVGVKRTRAGEFQGSCWGCAVSRYLSLFFQTVDTIDLGTPIYTATTL</sequence>
<evidence type="ECO:0000256" key="1">
    <source>
        <dbReference type="SAM" id="MobiDB-lite"/>
    </source>
</evidence>
<dbReference type="EMBL" id="VSRR010002816">
    <property type="protein sequence ID" value="MPC33357.1"/>
    <property type="molecule type" value="Genomic_DNA"/>
</dbReference>
<accession>A0A5B7EJC6</accession>
<keyword evidence="3" id="KW-1185">Reference proteome</keyword>
<evidence type="ECO:0000313" key="3">
    <source>
        <dbReference type="Proteomes" id="UP000324222"/>
    </source>
</evidence>
<reference evidence="2 3" key="1">
    <citation type="submission" date="2019-05" db="EMBL/GenBank/DDBJ databases">
        <title>Another draft genome of Portunus trituberculatus and its Hox gene families provides insights of decapod evolution.</title>
        <authorList>
            <person name="Jeong J.-H."/>
            <person name="Song I."/>
            <person name="Kim S."/>
            <person name="Choi T."/>
            <person name="Kim D."/>
            <person name="Ryu S."/>
            <person name="Kim W."/>
        </authorList>
    </citation>
    <scope>NUCLEOTIDE SEQUENCE [LARGE SCALE GENOMIC DNA]</scope>
    <source>
        <tissue evidence="2">Muscle</tissue>
    </source>
</reference>